<sequence length="344" mass="40514">VEQYQDFLAGGYIIQNFAKQLIKMLQLGIIPEEIAEDYITSINIFQSWKLGKFNAHLISQAMERVSREKIIAIPHNIESYLTLNIRNQRYIDSLQLMPRFLDSHISNLEAESCKEEVDKDGNSLNLPCKKPSYLYRIDLDRCFVHPERFTITREYGPKRRDDLVFRKALFLYNWFNTLEKMDATSLPPIKAFDTDCLEGFRKLLKGKFGLDIAHYVFLPSFAEDALYKTTEQEIELFTDNNMYLFCEKESEEAMKKLYTWLLYVDTNALYTRAMMQSMLTGGHRWIMPEETPDLFNKITKWKISDNAKKSYILEVDLDYLYKLHKAHTSYPLASENIKISKEEM</sequence>
<feature type="non-terminal residue" evidence="1">
    <location>
        <position position="1"/>
    </location>
</feature>
<organism evidence="1 2">
    <name type="scientific">Racocetra persica</name>
    <dbReference type="NCBI Taxonomy" id="160502"/>
    <lineage>
        <taxon>Eukaryota</taxon>
        <taxon>Fungi</taxon>
        <taxon>Fungi incertae sedis</taxon>
        <taxon>Mucoromycota</taxon>
        <taxon>Glomeromycotina</taxon>
        <taxon>Glomeromycetes</taxon>
        <taxon>Diversisporales</taxon>
        <taxon>Gigasporaceae</taxon>
        <taxon>Racocetra</taxon>
    </lineage>
</organism>
<keyword evidence="2" id="KW-1185">Reference proteome</keyword>
<evidence type="ECO:0000313" key="1">
    <source>
        <dbReference type="EMBL" id="CAG8798426.1"/>
    </source>
</evidence>
<dbReference type="Proteomes" id="UP000789920">
    <property type="component" value="Unassembled WGS sequence"/>
</dbReference>
<gene>
    <name evidence="1" type="ORF">RPERSI_LOCUS20523</name>
</gene>
<name>A0ACA9RM61_9GLOM</name>
<reference evidence="1" key="1">
    <citation type="submission" date="2021-06" db="EMBL/GenBank/DDBJ databases">
        <authorList>
            <person name="Kallberg Y."/>
            <person name="Tangrot J."/>
            <person name="Rosling A."/>
        </authorList>
    </citation>
    <scope>NUCLEOTIDE SEQUENCE</scope>
    <source>
        <strain evidence="1">MA461A</strain>
    </source>
</reference>
<evidence type="ECO:0000313" key="2">
    <source>
        <dbReference type="Proteomes" id="UP000789920"/>
    </source>
</evidence>
<comment type="caution">
    <text evidence="1">The sequence shown here is derived from an EMBL/GenBank/DDBJ whole genome shotgun (WGS) entry which is preliminary data.</text>
</comment>
<feature type="non-terminal residue" evidence="1">
    <location>
        <position position="344"/>
    </location>
</feature>
<dbReference type="EMBL" id="CAJVQC010058192">
    <property type="protein sequence ID" value="CAG8798426.1"/>
    <property type="molecule type" value="Genomic_DNA"/>
</dbReference>
<proteinExistence type="predicted"/>
<protein>
    <submittedName>
        <fullName evidence="1">31338_t:CDS:1</fullName>
    </submittedName>
</protein>
<accession>A0ACA9RM61</accession>